<dbReference type="Gene3D" id="3.30.160.100">
    <property type="entry name" value="Ribosome hibernation promotion factor-like"/>
    <property type="match status" value="1"/>
</dbReference>
<evidence type="ECO:0000259" key="6">
    <source>
        <dbReference type="Pfam" id="PF16321"/>
    </source>
</evidence>
<dbReference type="InterPro" id="IPR036567">
    <property type="entry name" value="RHF-like"/>
</dbReference>
<dbReference type="NCBIfam" id="TIGR00741">
    <property type="entry name" value="yfiA"/>
    <property type="match status" value="1"/>
</dbReference>
<dbReference type="InterPro" id="IPR050574">
    <property type="entry name" value="HPF/YfiA_ribosome-assoc"/>
</dbReference>
<keyword evidence="5" id="KW-0175">Coiled coil</keyword>
<comment type="subunit">
    <text evidence="4">Interacts with 100S ribosomes.</text>
</comment>
<sequence>MDIRVSGHQMETGSALQEHVTDRLGGIVDKYFDQAISSHVTFGKAPAGAFHCDIVTHVMQGLVLRSQADAHDAHQALDAAAEKIDKQLRRYKRRLKDRHEQAAHALKEEEAAYTVEEAGYTIFAADDSEEEVTADAPPVIAETSTDIPEASVADAVMMLDLRHTNALFFKNAGTGRHNMVYRRSDGSIGWVEPR</sequence>
<dbReference type="AlphaFoldDB" id="A0A850HE93"/>
<dbReference type="PANTHER" id="PTHR33231:SF1">
    <property type="entry name" value="30S RIBOSOMAL PROTEIN"/>
    <property type="match status" value="1"/>
</dbReference>
<gene>
    <name evidence="7" type="primary">raiA</name>
    <name evidence="4" type="synonym">hpf</name>
    <name evidence="7" type="ORF">HUO12_10840</name>
</gene>
<feature type="domain" description="Sigma 54 modulation/S30EA ribosomal protein C-terminal" evidence="6">
    <location>
        <begin position="136"/>
        <end position="189"/>
    </location>
</feature>
<accession>A0A850HE93</accession>
<dbReference type="GO" id="GO:0043024">
    <property type="term" value="F:ribosomal small subunit binding"/>
    <property type="evidence" value="ECO:0007669"/>
    <property type="project" value="TreeGrafter"/>
</dbReference>
<evidence type="ECO:0000256" key="1">
    <source>
        <dbReference type="ARBA" id="ARBA00022845"/>
    </source>
</evidence>
<proteinExistence type="inferred from homology"/>
<dbReference type="GO" id="GO:0045900">
    <property type="term" value="P:negative regulation of translational elongation"/>
    <property type="evidence" value="ECO:0007669"/>
    <property type="project" value="TreeGrafter"/>
</dbReference>
<dbReference type="InterPro" id="IPR034694">
    <property type="entry name" value="HPF_long/plastid"/>
</dbReference>
<evidence type="ECO:0000313" key="7">
    <source>
        <dbReference type="EMBL" id="NVE95396.1"/>
    </source>
</evidence>
<name>A0A850HE93_9SPHN</name>
<comment type="similarity">
    <text evidence="4">Belongs to the HPF/YfiA ribosome-associated protein family. Long HPF subfamily.</text>
</comment>
<comment type="function">
    <text evidence="4">Required for dimerization of active 70S ribosomes into 100S ribosomes in stationary phase; 100S ribosomes are translationally inactive and sometimes present during exponential growth.</text>
</comment>
<dbReference type="Proteomes" id="UP000546031">
    <property type="component" value="Unassembled WGS sequence"/>
</dbReference>
<dbReference type="InterPro" id="IPR003489">
    <property type="entry name" value="RHF/RaiA"/>
</dbReference>
<evidence type="ECO:0000256" key="2">
    <source>
        <dbReference type="ARBA" id="ARBA00038695"/>
    </source>
</evidence>
<evidence type="ECO:0000256" key="4">
    <source>
        <dbReference type="HAMAP-Rule" id="MF_00839"/>
    </source>
</evidence>
<protein>
    <recommendedName>
        <fullName evidence="3 4">Ribosome hibernation promoting factor</fullName>
        <shortName evidence="4">HPF</shortName>
    </recommendedName>
</protein>
<dbReference type="CDD" id="cd00552">
    <property type="entry name" value="RaiA"/>
    <property type="match status" value="1"/>
</dbReference>
<dbReference type="Pfam" id="PF02482">
    <property type="entry name" value="Ribosomal_S30AE"/>
    <property type="match status" value="1"/>
</dbReference>
<keyword evidence="1 4" id="KW-0810">Translation regulation</keyword>
<dbReference type="InterPro" id="IPR032528">
    <property type="entry name" value="Ribosom_S30AE_C"/>
</dbReference>
<dbReference type="RefSeq" id="WP_176273620.1">
    <property type="nucleotide sequence ID" value="NZ_JABWTA010000001.1"/>
</dbReference>
<comment type="subcellular location">
    <subcellularLocation>
        <location evidence="4">Cytoplasm</location>
    </subcellularLocation>
</comment>
<dbReference type="InterPro" id="IPR038416">
    <property type="entry name" value="Ribosom_S30AE_C_sf"/>
</dbReference>
<evidence type="ECO:0000256" key="3">
    <source>
        <dbReference type="ARBA" id="ARBA00041148"/>
    </source>
</evidence>
<dbReference type="SUPFAM" id="SSF69754">
    <property type="entry name" value="Ribosome binding protein Y (YfiA homologue)"/>
    <property type="match status" value="1"/>
</dbReference>
<dbReference type="HAMAP" id="MF_00839">
    <property type="entry name" value="HPF"/>
    <property type="match status" value="1"/>
</dbReference>
<evidence type="ECO:0000313" key="8">
    <source>
        <dbReference type="Proteomes" id="UP000546031"/>
    </source>
</evidence>
<dbReference type="GO" id="GO:0022627">
    <property type="term" value="C:cytosolic small ribosomal subunit"/>
    <property type="evidence" value="ECO:0007669"/>
    <property type="project" value="TreeGrafter"/>
</dbReference>
<organism evidence="7 8">
    <name type="scientific">Altererythrobacter lutimaris</name>
    <dbReference type="NCBI Taxonomy" id="2743979"/>
    <lineage>
        <taxon>Bacteria</taxon>
        <taxon>Pseudomonadati</taxon>
        <taxon>Pseudomonadota</taxon>
        <taxon>Alphaproteobacteria</taxon>
        <taxon>Sphingomonadales</taxon>
        <taxon>Erythrobacteraceae</taxon>
        <taxon>Altererythrobacter</taxon>
    </lineage>
</organism>
<dbReference type="PANTHER" id="PTHR33231">
    <property type="entry name" value="30S RIBOSOMAL PROTEIN"/>
    <property type="match status" value="1"/>
</dbReference>
<comment type="caution">
    <text evidence="7">The sequence shown here is derived from an EMBL/GenBank/DDBJ whole genome shotgun (WGS) entry which is preliminary data.</text>
</comment>
<reference evidence="7 8" key="1">
    <citation type="submission" date="2020-06" db="EMBL/GenBank/DDBJ databases">
        <title>Altererythrobacter lutimaris sp. nov., a marine bacterium isolated from a tidal flat.</title>
        <authorList>
            <person name="Kim D."/>
            <person name="Yoo Y."/>
            <person name="Kim J.-J."/>
        </authorList>
    </citation>
    <scope>NUCLEOTIDE SEQUENCE [LARGE SCALE GENOMIC DNA]</scope>
    <source>
        <strain evidence="7 8">JGD-16</strain>
    </source>
</reference>
<dbReference type="EMBL" id="JABWTA010000001">
    <property type="protein sequence ID" value="NVE95396.1"/>
    <property type="molecule type" value="Genomic_DNA"/>
</dbReference>
<evidence type="ECO:0000256" key="5">
    <source>
        <dbReference type="SAM" id="Coils"/>
    </source>
</evidence>
<dbReference type="Pfam" id="PF16321">
    <property type="entry name" value="Ribosom_S30AE_C"/>
    <property type="match status" value="1"/>
</dbReference>
<comment type="subunit">
    <text evidence="2">Associates exclusively with 100S ribosomes, which are dimers of 70S ribosomes.</text>
</comment>
<feature type="coiled-coil region" evidence="5">
    <location>
        <begin position="74"/>
        <end position="112"/>
    </location>
</feature>
<keyword evidence="4" id="KW-0963">Cytoplasm</keyword>
<dbReference type="Gene3D" id="3.30.505.50">
    <property type="entry name" value="Sigma 54 modulation/S30EA ribosomal protein, C-terminal domain"/>
    <property type="match status" value="1"/>
</dbReference>
<keyword evidence="8" id="KW-1185">Reference proteome</keyword>